<dbReference type="GO" id="GO:0008237">
    <property type="term" value="F:metallopeptidase activity"/>
    <property type="evidence" value="ECO:0007669"/>
    <property type="project" value="TreeGrafter"/>
</dbReference>
<feature type="compositionally biased region" description="Basic and acidic residues" evidence="1">
    <location>
        <begin position="365"/>
        <end position="379"/>
    </location>
</feature>
<feature type="compositionally biased region" description="Polar residues" evidence="1">
    <location>
        <begin position="197"/>
        <end position="206"/>
    </location>
</feature>
<dbReference type="GO" id="GO:0005634">
    <property type="term" value="C:nucleus"/>
    <property type="evidence" value="ECO:0007669"/>
    <property type="project" value="TreeGrafter"/>
</dbReference>
<evidence type="ECO:0000313" key="3">
    <source>
        <dbReference type="EMBL" id="CED83867.1"/>
    </source>
</evidence>
<feature type="compositionally biased region" description="Basic and acidic residues" evidence="1">
    <location>
        <begin position="248"/>
        <end position="267"/>
    </location>
</feature>
<evidence type="ECO:0000256" key="1">
    <source>
        <dbReference type="SAM" id="MobiDB-lite"/>
    </source>
</evidence>
<feature type="region of interest" description="Disordered" evidence="1">
    <location>
        <begin position="347"/>
        <end position="380"/>
    </location>
</feature>
<dbReference type="EMBL" id="LN483157">
    <property type="protein sequence ID" value="CED83867.1"/>
    <property type="molecule type" value="Genomic_DNA"/>
</dbReference>
<dbReference type="Pfam" id="PF08325">
    <property type="entry name" value="WLM"/>
    <property type="match status" value="1"/>
</dbReference>
<feature type="domain" description="WLM" evidence="2">
    <location>
        <begin position="12"/>
        <end position="188"/>
    </location>
</feature>
<evidence type="ECO:0000259" key="2">
    <source>
        <dbReference type="PROSITE" id="PS51397"/>
    </source>
</evidence>
<dbReference type="PROSITE" id="PS51397">
    <property type="entry name" value="WLM"/>
    <property type="match status" value="1"/>
</dbReference>
<dbReference type="Gene3D" id="3.30.2010.10">
    <property type="entry name" value="Metalloproteases ('zincins'), catalytic domain"/>
    <property type="match status" value="1"/>
</dbReference>
<proteinExistence type="predicted"/>
<dbReference type="PANTHER" id="PTHR46622:SF1">
    <property type="entry name" value="DNA-DEPENDENT METALLOPROTEASE WSS1"/>
    <property type="match status" value="1"/>
</dbReference>
<sequence>MSQPAAFTRLNQREADPNPSFGFITALPGKPQEEKALSIMKALAAQVKVICKTHGLKVYSFEEHPYNTVFAGRNWNAGEAIEIVLRRKNDEFFPSPWLISVVCHELAHIKHMNHGPGFQKFNEELKREVAIMQSKGNYGDGFWSSGARLKDSLADHENVLLGAGDFAENICGGAQRRQRPTSSRRRQRNNTLGLSKGQPSLHSGAQTAKKRKSGTRNVLAFREAADGNRVDGLKKPDPDRLPTTSDEESPHPSADESEDHDLFRSDPEEYELIPETDAEKRIAQQTSLLEEEEEEADDKHKKTSLLSEKKGKTKSNLKGASSWTIQNGFDAYLESIKIKSEPIDLSTDANEDFKPLEVAQTDPPARPRTDLARQTKDEPPVWACEASRIRTEPL</sequence>
<dbReference type="AlphaFoldDB" id="A0A0F7SP61"/>
<feature type="compositionally biased region" description="Basic residues" evidence="1">
    <location>
        <begin position="176"/>
        <end position="188"/>
    </location>
</feature>
<dbReference type="InterPro" id="IPR053000">
    <property type="entry name" value="WSS1-like_metalloprotease"/>
</dbReference>
<feature type="compositionally biased region" description="Basic and acidic residues" evidence="1">
    <location>
        <begin position="223"/>
        <end position="240"/>
    </location>
</feature>
<protein>
    <submittedName>
        <fullName evidence="3">Protein involved in sister chromatid separation and/or segregation</fullName>
    </submittedName>
</protein>
<dbReference type="InterPro" id="IPR013536">
    <property type="entry name" value="WLM_dom"/>
</dbReference>
<dbReference type="GO" id="GO:0006281">
    <property type="term" value="P:DNA repair"/>
    <property type="evidence" value="ECO:0007669"/>
    <property type="project" value="TreeGrafter"/>
</dbReference>
<accession>A0A0F7SP61</accession>
<reference evidence="3" key="1">
    <citation type="submission" date="2014-08" db="EMBL/GenBank/DDBJ databases">
        <authorList>
            <person name="Sharma Rahul"/>
            <person name="Thines Marco"/>
        </authorList>
    </citation>
    <scope>NUCLEOTIDE SEQUENCE</scope>
</reference>
<feature type="region of interest" description="Disordered" evidence="1">
    <location>
        <begin position="172"/>
        <end position="318"/>
    </location>
</feature>
<dbReference type="PANTHER" id="PTHR46622">
    <property type="entry name" value="DNA-DEPENDENT METALLOPROTEASE WSS1"/>
    <property type="match status" value="1"/>
</dbReference>
<name>A0A0F7SP61_PHARH</name>
<organism evidence="3">
    <name type="scientific">Phaffia rhodozyma</name>
    <name type="common">Yeast</name>
    <name type="synonym">Xanthophyllomyces dendrorhous</name>
    <dbReference type="NCBI Taxonomy" id="264483"/>
    <lineage>
        <taxon>Eukaryota</taxon>
        <taxon>Fungi</taxon>
        <taxon>Dikarya</taxon>
        <taxon>Basidiomycota</taxon>
        <taxon>Agaricomycotina</taxon>
        <taxon>Tremellomycetes</taxon>
        <taxon>Cystofilobasidiales</taxon>
        <taxon>Mrakiaceae</taxon>
        <taxon>Phaffia</taxon>
    </lineage>
</organism>